<feature type="transmembrane region" description="Helical" evidence="1">
    <location>
        <begin position="319"/>
        <end position="339"/>
    </location>
</feature>
<feature type="transmembrane region" description="Helical" evidence="1">
    <location>
        <begin position="250"/>
        <end position="272"/>
    </location>
</feature>
<feature type="transmembrane region" description="Helical" evidence="1">
    <location>
        <begin position="279"/>
        <end position="299"/>
    </location>
</feature>
<feature type="transmembrane region" description="Helical" evidence="1">
    <location>
        <begin position="448"/>
        <end position="469"/>
    </location>
</feature>
<feature type="transmembrane region" description="Helical" evidence="1">
    <location>
        <begin position="38"/>
        <end position="61"/>
    </location>
</feature>
<dbReference type="EMBL" id="JAOVQM010000009">
    <property type="protein sequence ID" value="MCV2232754.1"/>
    <property type="molecule type" value="Genomic_DNA"/>
</dbReference>
<evidence type="ECO:0000256" key="1">
    <source>
        <dbReference type="SAM" id="Phobius"/>
    </source>
</evidence>
<keyword evidence="1" id="KW-0812">Transmembrane</keyword>
<accession>A0ABT2Y7Q0</accession>
<dbReference type="Pfam" id="PF07556">
    <property type="entry name" value="DUF1538"/>
    <property type="match status" value="2"/>
</dbReference>
<feature type="transmembrane region" description="Helical" evidence="1">
    <location>
        <begin position="384"/>
        <end position="403"/>
    </location>
</feature>
<keyword evidence="1" id="KW-0472">Membrane</keyword>
<feature type="transmembrane region" description="Helical" evidence="1">
    <location>
        <begin position="145"/>
        <end position="164"/>
    </location>
</feature>
<protein>
    <submittedName>
        <fullName evidence="2">DUF1538 domain-containing protein</fullName>
    </submittedName>
</protein>
<feature type="transmembrane region" description="Helical" evidence="1">
    <location>
        <begin position="207"/>
        <end position="230"/>
    </location>
</feature>
<keyword evidence="1" id="KW-1133">Transmembrane helix</keyword>
<reference evidence="2" key="1">
    <citation type="submission" date="2022-09" db="EMBL/GenBank/DDBJ databases">
        <title>Novel Mycoplasma species identified in domestic and wild animals.</title>
        <authorList>
            <person name="Volokhov D.V."/>
            <person name="Furtak V.A."/>
            <person name="Zagorodnyaya T.A."/>
        </authorList>
    </citation>
    <scope>NUCLEOTIDE SEQUENCE</scope>
    <source>
        <strain evidence="2">Oakley</strain>
    </source>
</reference>
<comment type="caution">
    <text evidence="2">The sequence shown here is derived from an EMBL/GenBank/DDBJ whole genome shotgun (WGS) entry which is preliminary data.</text>
</comment>
<evidence type="ECO:0000313" key="3">
    <source>
        <dbReference type="Proteomes" id="UP001177160"/>
    </source>
</evidence>
<sequence length="494" mass="52518">MKFALLYDKIKESAVAILPVSAIILIISLSIGVDTDDILHFAIGVVLLILGLAIFQIGAFASMVSIAEDIGIYITKRKKLGLFILIAFLVGFMITIAEPALWVLGDQFKAVIPQNVLIFTVAIGVGFFVILALFRILFQVPLRALFIGSYGVLFIIAIAVSMSSPDFIPIAFDSGGVTTGPMAVPFIMALGFGISHARGDRASELDAFGLIGIASIGPILSVLILGLFYQPSAPMVDTSSTLLDYFLSNLIQMAIAILPFILFFVVFQLVAFKLSKNRVIKIFVAFFYTYIGLVLFLTGANGGLVNIGGYIGAYFAENLVMFLIPIGMVFGFMVVSAEPSVVALNHQVEEVSAGAISRKLMMIALSSGVALAIGFALLRVVTGISIWWIILPGYVIALSLTFVSPPIFSYIAFDSGGAVSGAMTSAFLMPLALGASSAIEGLNPLTDAFGLVALVALAPLITIQILGIIAKRKTAHRVVVSVEDEIIDLKGARS</sequence>
<dbReference type="Proteomes" id="UP001177160">
    <property type="component" value="Unassembled WGS sequence"/>
</dbReference>
<proteinExistence type="predicted"/>
<dbReference type="InterPro" id="IPR011435">
    <property type="entry name" value="UmpAB"/>
</dbReference>
<feature type="transmembrane region" description="Helical" evidence="1">
    <location>
        <begin position="415"/>
        <end position="436"/>
    </location>
</feature>
<feature type="transmembrane region" description="Helical" evidence="1">
    <location>
        <begin position="82"/>
        <end position="104"/>
    </location>
</feature>
<name>A0ABT2Y7Q0_9MOLU</name>
<feature type="transmembrane region" description="Helical" evidence="1">
    <location>
        <begin position="176"/>
        <end position="195"/>
    </location>
</feature>
<keyword evidence="3" id="KW-1185">Reference proteome</keyword>
<feature type="transmembrane region" description="Helical" evidence="1">
    <location>
        <begin position="116"/>
        <end position="138"/>
    </location>
</feature>
<evidence type="ECO:0000313" key="2">
    <source>
        <dbReference type="EMBL" id="MCV2232754.1"/>
    </source>
</evidence>
<feature type="transmembrane region" description="Helical" evidence="1">
    <location>
        <begin position="12"/>
        <end position="32"/>
    </location>
</feature>
<feature type="transmembrane region" description="Helical" evidence="1">
    <location>
        <begin position="360"/>
        <end position="378"/>
    </location>
</feature>
<gene>
    <name evidence="2" type="ORF">N7548_07970</name>
</gene>
<dbReference type="RefSeq" id="WP_263608943.1">
    <property type="nucleotide sequence ID" value="NZ_JAOVQM010000009.1"/>
</dbReference>
<organism evidence="2 3">
    <name type="scientific">Paracholeplasma manati</name>
    <dbReference type="NCBI Taxonomy" id="591373"/>
    <lineage>
        <taxon>Bacteria</taxon>
        <taxon>Bacillati</taxon>
        <taxon>Mycoplasmatota</taxon>
        <taxon>Mollicutes</taxon>
        <taxon>Acholeplasmatales</taxon>
        <taxon>Acholeplasmataceae</taxon>
        <taxon>Paracholeplasma</taxon>
    </lineage>
</organism>